<evidence type="ECO:0000256" key="1">
    <source>
        <dbReference type="SAM" id="MobiDB-lite"/>
    </source>
</evidence>
<evidence type="ECO:0000313" key="3">
    <source>
        <dbReference type="Proteomes" id="UP000321901"/>
    </source>
</evidence>
<comment type="caution">
    <text evidence="2">The sequence shown here is derived from an EMBL/GenBank/DDBJ whole genome shotgun (WGS) entry which is preliminary data.</text>
</comment>
<keyword evidence="3" id="KW-1185">Reference proteome</keyword>
<dbReference type="OrthoDB" id="1097360at2"/>
<accession>A0A511Z9L9</accession>
<reference evidence="2 3" key="1">
    <citation type="submission" date="2019-07" db="EMBL/GenBank/DDBJ databases">
        <title>Whole genome shotgun sequence of Sporosarcina luteola NBRC 105378.</title>
        <authorList>
            <person name="Hosoyama A."/>
            <person name="Uohara A."/>
            <person name="Ohji S."/>
            <person name="Ichikawa N."/>
        </authorList>
    </citation>
    <scope>NUCLEOTIDE SEQUENCE [LARGE SCALE GENOMIC DNA]</scope>
    <source>
        <strain evidence="2 3">NBRC 105378</strain>
    </source>
</reference>
<gene>
    <name evidence="2" type="ORF">SLU01_24460</name>
</gene>
<evidence type="ECO:0000313" key="2">
    <source>
        <dbReference type="EMBL" id="GEN84134.1"/>
    </source>
</evidence>
<dbReference type="RefSeq" id="WP_147058721.1">
    <property type="nucleotide sequence ID" value="NZ_BJYL01000033.1"/>
</dbReference>
<dbReference type="EMBL" id="BJYL01000033">
    <property type="protein sequence ID" value="GEN84134.1"/>
    <property type="molecule type" value="Genomic_DNA"/>
</dbReference>
<evidence type="ECO:0008006" key="4">
    <source>
        <dbReference type="Google" id="ProtNLM"/>
    </source>
</evidence>
<protein>
    <recommendedName>
        <fullName evidence="4">Transposase</fullName>
    </recommendedName>
</protein>
<sequence>MESSAIKEAFDEIRKLSMDPDTVQLAINREIALRDHIQRLEDAEKRGIELGRAQGREQGKAEGKAQGKEQTEVEIVLQMHAESLPVPLICKVTKLSAEKVQLIIDSSTNAR</sequence>
<feature type="region of interest" description="Disordered" evidence="1">
    <location>
        <begin position="48"/>
        <end position="69"/>
    </location>
</feature>
<dbReference type="AlphaFoldDB" id="A0A511Z9L9"/>
<proteinExistence type="predicted"/>
<name>A0A511Z9L9_9BACL</name>
<dbReference type="Proteomes" id="UP000321901">
    <property type="component" value="Unassembled WGS sequence"/>
</dbReference>
<organism evidence="2 3">
    <name type="scientific">Sporosarcina luteola</name>
    <dbReference type="NCBI Taxonomy" id="582850"/>
    <lineage>
        <taxon>Bacteria</taxon>
        <taxon>Bacillati</taxon>
        <taxon>Bacillota</taxon>
        <taxon>Bacilli</taxon>
        <taxon>Bacillales</taxon>
        <taxon>Caryophanaceae</taxon>
        <taxon>Sporosarcina</taxon>
    </lineage>
</organism>